<protein>
    <submittedName>
        <fullName evidence="3">Uncharacterized protein</fullName>
    </submittedName>
</protein>
<sequence length="553" mass="62351">MPTTGHCHTLGRSPPRTEEATTTKSRKPTTFRETRLERARPHVMLLAASLIYLTTALLAFQISIASVSNLKRTEYERVDDELRAHSSALRKEKIVYSRLDDLLSTRLRRNLMETHEECLVRGLKEAHYELIGLGFQYPDVREKITEWVTEECGRLQHSPQVVSEKPTPQEAVVTYWTNVSYRARRVAEETLFLIRQKLGWVFNRLVGSSQHEEASLRTDSATTDEVNHTNEPVLPARFLPPVPFGFALQCQSGHSCRLVYPGDSTIHINQPHVSPELLDKLRKRRKQLLTFGCTLDWFRKAVATVSCVMHYFEILFHFLCILMYGPCIANSMVNKSHSSLTGPKEETIYLVKSLMLEHFSAALLSLLGRKPRLFSSMSSAFPFALLFASIGLNMVLKLLTPGLQLESVINMYTSIRDLYSIIRDSDTAEEELTTKASTDGKGKQVPPKNKFGAGTSSSGKEKAPSSTDVCPPSKPHHRLANPETTVEQDIEDARQIMRQACARQTVDEWTDISKGFETDTESENDHDDAFVHIAGEATREASSTDDVPAWLMI</sequence>
<evidence type="ECO:0000313" key="3">
    <source>
        <dbReference type="EMBL" id="USP78201.1"/>
    </source>
</evidence>
<feature type="region of interest" description="Disordered" evidence="1">
    <location>
        <begin position="1"/>
        <end position="31"/>
    </location>
</feature>
<evidence type="ECO:0000256" key="1">
    <source>
        <dbReference type="SAM" id="MobiDB-lite"/>
    </source>
</evidence>
<evidence type="ECO:0000313" key="4">
    <source>
        <dbReference type="Proteomes" id="UP001056012"/>
    </source>
</evidence>
<dbReference type="OrthoDB" id="3801569at2759"/>
<organism evidence="3 4">
    <name type="scientific">Curvularia clavata</name>
    <dbReference type="NCBI Taxonomy" id="95742"/>
    <lineage>
        <taxon>Eukaryota</taxon>
        <taxon>Fungi</taxon>
        <taxon>Dikarya</taxon>
        <taxon>Ascomycota</taxon>
        <taxon>Pezizomycotina</taxon>
        <taxon>Dothideomycetes</taxon>
        <taxon>Pleosporomycetidae</taxon>
        <taxon>Pleosporales</taxon>
        <taxon>Pleosporineae</taxon>
        <taxon>Pleosporaceae</taxon>
        <taxon>Curvularia</taxon>
    </lineage>
</organism>
<keyword evidence="4" id="KW-1185">Reference proteome</keyword>
<evidence type="ECO:0000256" key="2">
    <source>
        <dbReference type="SAM" id="Phobius"/>
    </source>
</evidence>
<keyword evidence="2" id="KW-0812">Transmembrane</keyword>
<dbReference type="VEuPathDB" id="FungiDB:yc1106_05475"/>
<keyword evidence="2" id="KW-1133">Transmembrane helix</keyword>
<dbReference type="EMBL" id="CP089277">
    <property type="protein sequence ID" value="USP78201.1"/>
    <property type="molecule type" value="Genomic_DNA"/>
</dbReference>
<feature type="transmembrane region" description="Helical" evidence="2">
    <location>
        <begin position="43"/>
        <end position="64"/>
    </location>
</feature>
<feature type="compositionally biased region" description="Polar residues" evidence="1">
    <location>
        <begin position="454"/>
        <end position="468"/>
    </location>
</feature>
<feature type="region of interest" description="Disordered" evidence="1">
    <location>
        <begin position="432"/>
        <end position="486"/>
    </location>
</feature>
<keyword evidence="2" id="KW-0472">Membrane</keyword>
<name>A0A9Q9DU90_CURCL</name>
<dbReference type="Proteomes" id="UP001056012">
    <property type="component" value="Chromosome 4"/>
</dbReference>
<dbReference type="AlphaFoldDB" id="A0A9Q9DU90"/>
<accession>A0A9Q9DU90</accession>
<proteinExistence type="predicted"/>
<gene>
    <name evidence="3" type="ORF">yc1106_05475</name>
</gene>
<reference evidence="3" key="1">
    <citation type="submission" date="2021-12" db="EMBL/GenBank/DDBJ databases">
        <title>Curvularia clavata genome.</title>
        <authorList>
            <person name="Cao Y."/>
        </authorList>
    </citation>
    <scope>NUCLEOTIDE SEQUENCE</scope>
    <source>
        <strain evidence="3">Yc1106</strain>
    </source>
</reference>